<evidence type="ECO:0000256" key="1">
    <source>
        <dbReference type="SAM" id="MobiDB-lite"/>
    </source>
</evidence>
<feature type="region of interest" description="Disordered" evidence="1">
    <location>
        <begin position="87"/>
        <end position="129"/>
    </location>
</feature>
<dbReference type="EMBL" id="MCFC01000068">
    <property type="protein sequence ID" value="ORY24367.1"/>
    <property type="molecule type" value="Genomic_DNA"/>
</dbReference>
<organism evidence="2 3">
    <name type="scientific">Naematelia encephala</name>
    <dbReference type="NCBI Taxonomy" id="71784"/>
    <lineage>
        <taxon>Eukaryota</taxon>
        <taxon>Fungi</taxon>
        <taxon>Dikarya</taxon>
        <taxon>Basidiomycota</taxon>
        <taxon>Agaricomycotina</taxon>
        <taxon>Tremellomycetes</taxon>
        <taxon>Tremellales</taxon>
        <taxon>Naemateliaceae</taxon>
        <taxon>Naematelia</taxon>
    </lineage>
</organism>
<feature type="compositionally biased region" description="Polar residues" evidence="1">
    <location>
        <begin position="278"/>
        <end position="302"/>
    </location>
</feature>
<proteinExistence type="predicted"/>
<feature type="compositionally biased region" description="Basic and acidic residues" evidence="1">
    <location>
        <begin position="331"/>
        <end position="346"/>
    </location>
</feature>
<comment type="caution">
    <text evidence="2">The sequence shown here is derived from an EMBL/GenBank/DDBJ whole genome shotgun (WGS) entry which is preliminary data.</text>
</comment>
<protein>
    <submittedName>
        <fullName evidence="2">Uncharacterized protein</fullName>
    </submittedName>
</protein>
<dbReference type="AlphaFoldDB" id="A0A1Y2AQ73"/>
<sequence length="549" mass="60195">MAVQQVTCAESRFESIEGADPWVRFVFKYATREALVALGITSQLAPRTVIHSHNATRERSTTPSEAFVLVPASPEQAVVATRSLETPSGLSVTTPTHDIAGSELARPVESSDSSLLNEKESRAEDSAVEMEETGFGESAVDYTSLLDVCLQNQVQANLHDPAETFSKLVTVPIPEVTSSKQGEQAVYEDEEDYQALYEALSLIPPEDLRTLDAALVDYATVSETTMSADLQPRAGKTSATTTTIIKDKHRRTKPAHSHIRTTDLSTSSAFASRPAVPTLTSTSGSSLHRPTQSQTRSTTIPAQSGHMDINQRKRKERSLDQDTNNIHGHRSSRDDRTYHESMRSRESGTTTMHKDKKRGTDSRTRLREKVEPLFFTEELWSSDDDSRHAYTVKSRTTLVHKHSHSHSHSHGHSHGHSLRIGFDDTIASKLTSRDHFASKAGSSSRGHVVSKAESSSRKHVVLEAGSSSRGHVVSKAGSSSRGHVVSKAESSSRDHAASKAGSSSRRQIRSTQPPLLSRLRSQLEPDDLPSSQLRSITAFPAHPKSKRKH</sequence>
<dbReference type="InParanoid" id="A0A1Y2AQ73"/>
<evidence type="ECO:0000313" key="2">
    <source>
        <dbReference type="EMBL" id="ORY24367.1"/>
    </source>
</evidence>
<feature type="compositionally biased region" description="Polar residues" evidence="1">
    <location>
        <begin position="500"/>
        <end position="514"/>
    </location>
</feature>
<name>A0A1Y2AQ73_9TREE</name>
<feature type="region of interest" description="Disordered" evidence="1">
    <location>
        <begin position="397"/>
        <end position="419"/>
    </location>
</feature>
<keyword evidence="3" id="KW-1185">Reference proteome</keyword>
<gene>
    <name evidence="2" type="ORF">BCR39DRAFT_323368</name>
</gene>
<accession>A0A1Y2AQ73</accession>
<feature type="compositionally biased region" description="Basic residues" evidence="1">
    <location>
        <begin position="247"/>
        <end position="259"/>
    </location>
</feature>
<feature type="region of interest" description="Disordered" evidence="1">
    <location>
        <begin position="247"/>
        <end position="365"/>
    </location>
</feature>
<feature type="compositionally biased region" description="Basic residues" evidence="1">
    <location>
        <begin position="398"/>
        <end position="417"/>
    </location>
</feature>
<feature type="compositionally biased region" description="Polar residues" evidence="1">
    <location>
        <begin position="87"/>
        <end position="96"/>
    </location>
</feature>
<reference evidence="2 3" key="1">
    <citation type="submission" date="2016-07" db="EMBL/GenBank/DDBJ databases">
        <title>Pervasive Adenine N6-methylation of Active Genes in Fungi.</title>
        <authorList>
            <consortium name="DOE Joint Genome Institute"/>
            <person name="Mondo S.J."/>
            <person name="Dannebaum R.O."/>
            <person name="Kuo R.C."/>
            <person name="Labutti K."/>
            <person name="Haridas S."/>
            <person name="Kuo A."/>
            <person name="Salamov A."/>
            <person name="Ahrendt S.R."/>
            <person name="Lipzen A."/>
            <person name="Sullivan W."/>
            <person name="Andreopoulos W.B."/>
            <person name="Clum A."/>
            <person name="Lindquist E."/>
            <person name="Daum C."/>
            <person name="Ramamoorthy G.K."/>
            <person name="Gryganskyi A."/>
            <person name="Culley D."/>
            <person name="Magnuson J.K."/>
            <person name="James T.Y."/>
            <person name="O'Malley M.A."/>
            <person name="Stajich J.E."/>
            <person name="Spatafora J.W."/>
            <person name="Visel A."/>
            <person name="Grigoriev I.V."/>
        </authorList>
    </citation>
    <scope>NUCLEOTIDE SEQUENCE [LARGE SCALE GENOMIC DNA]</scope>
    <source>
        <strain evidence="2 3">68-887.2</strain>
    </source>
</reference>
<feature type="region of interest" description="Disordered" evidence="1">
    <location>
        <begin position="437"/>
        <end position="549"/>
    </location>
</feature>
<dbReference type="Proteomes" id="UP000193986">
    <property type="component" value="Unassembled WGS sequence"/>
</dbReference>
<evidence type="ECO:0000313" key="3">
    <source>
        <dbReference type="Proteomes" id="UP000193986"/>
    </source>
</evidence>